<evidence type="ECO:0000313" key="2">
    <source>
        <dbReference type="EMBL" id="JAH25337.1"/>
    </source>
</evidence>
<organism evidence="2">
    <name type="scientific">Anguilla anguilla</name>
    <name type="common">European freshwater eel</name>
    <name type="synonym">Muraena anguilla</name>
    <dbReference type="NCBI Taxonomy" id="7936"/>
    <lineage>
        <taxon>Eukaryota</taxon>
        <taxon>Metazoa</taxon>
        <taxon>Chordata</taxon>
        <taxon>Craniata</taxon>
        <taxon>Vertebrata</taxon>
        <taxon>Euteleostomi</taxon>
        <taxon>Actinopterygii</taxon>
        <taxon>Neopterygii</taxon>
        <taxon>Teleostei</taxon>
        <taxon>Anguilliformes</taxon>
        <taxon>Anguillidae</taxon>
        <taxon>Anguilla</taxon>
    </lineage>
</organism>
<reference evidence="2" key="1">
    <citation type="submission" date="2014-11" db="EMBL/GenBank/DDBJ databases">
        <authorList>
            <person name="Amaro Gonzalez C."/>
        </authorList>
    </citation>
    <scope>NUCLEOTIDE SEQUENCE</scope>
</reference>
<name>A0A0E9R995_ANGAN</name>
<proteinExistence type="predicted"/>
<dbReference type="EMBL" id="GBXM01083240">
    <property type="protein sequence ID" value="JAH25337.1"/>
    <property type="molecule type" value="Transcribed_RNA"/>
</dbReference>
<accession>A0A0E9R995</accession>
<protein>
    <submittedName>
        <fullName evidence="2">Uncharacterized protein</fullName>
    </submittedName>
</protein>
<reference evidence="2" key="2">
    <citation type="journal article" date="2015" name="Fish Shellfish Immunol.">
        <title>Early steps in the European eel (Anguilla anguilla)-Vibrio vulnificus interaction in the gills: Role of the RtxA13 toxin.</title>
        <authorList>
            <person name="Callol A."/>
            <person name="Pajuelo D."/>
            <person name="Ebbesson L."/>
            <person name="Teles M."/>
            <person name="MacKenzie S."/>
            <person name="Amaro C."/>
        </authorList>
    </citation>
    <scope>NUCLEOTIDE SEQUENCE</scope>
</reference>
<evidence type="ECO:0000256" key="1">
    <source>
        <dbReference type="SAM" id="MobiDB-lite"/>
    </source>
</evidence>
<feature type="region of interest" description="Disordered" evidence="1">
    <location>
        <begin position="17"/>
        <end position="39"/>
    </location>
</feature>
<sequence>MTLVHYSEHSAARLPLIGRNKKKGGKLPIQETFRYSQTQ</sequence>
<dbReference type="AlphaFoldDB" id="A0A0E9R995"/>